<keyword evidence="5" id="KW-0328">Glycosyltransferase</keyword>
<evidence type="ECO:0000256" key="7">
    <source>
        <dbReference type="ARBA" id="ARBA00022692"/>
    </source>
</evidence>
<gene>
    <name evidence="15" type="ORF">QG37_02990</name>
</gene>
<keyword evidence="7 13" id="KW-0812">Transmembrane</keyword>
<evidence type="ECO:0000256" key="13">
    <source>
        <dbReference type="SAM" id="Phobius"/>
    </source>
</evidence>
<organism evidence="15 16">
    <name type="scientific">Candidozyma auris</name>
    <name type="common">Yeast</name>
    <name type="synonym">Candida auris</name>
    <dbReference type="NCBI Taxonomy" id="498019"/>
    <lineage>
        <taxon>Eukaryota</taxon>
        <taxon>Fungi</taxon>
        <taxon>Dikarya</taxon>
        <taxon>Ascomycota</taxon>
        <taxon>Saccharomycotina</taxon>
        <taxon>Pichiomycetes</taxon>
        <taxon>Metschnikowiaceae</taxon>
        <taxon>Candidozyma</taxon>
    </lineage>
</organism>
<dbReference type="VEuPathDB" id="FungiDB:CJI97_000997"/>
<comment type="pathway">
    <text evidence="2">Protein modification; protein glycosylation.</text>
</comment>
<dbReference type="VEuPathDB" id="FungiDB:B9J08_000978"/>
<evidence type="ECO:0000256" key="10">
    <source>
        <dbReference type="ARBA" id="ARBA00022989"/>
    </source>
</evidence>
<dbReference type="InterPro" id="IPR001173">
    <property type="entry name" value="Glyco_trans_2-like"/>
</dbReference>
<feature type="transmembrane region" description="Helical" evidence="13">
    <location>
        <begin position="213"/>
        <end position="231"/>
    </location>
</feature>
<evidence type="ECO:0000256" key="3">
    <source>
        <dbReference type="ARBA" id="ARBA00006739"/>
    </source>
</evidence>
<evidence type="ECO:0000256" key="4">
    <source>
        <dbReference type="ARBA" id="ARBA00012583"/>
    </source>
</evidence>
<comment type="catalytic activity">
    <reaction evidence="12">
        <text>a di-trans,poly-cis-dolichyl phosphate + UDP-alpha-D-glucose = a di-trans,poly-cis-dolichyl beta-D-glucosyl phosphate + UDP</text>
        <dbReference type="Rhea" id="RHEA:15401"/>
        <dbReference type="Rhea" id="RHEA-COMP:19498"/>
        <dbReference type="Rhea" id="RHEA-COMP:19502"/>
        <dbReference type="ChEBI" id="CHEBI:57525"/>
        <dbReference type="ChEBI" id="CHEBI:57683"/>
        <dbReference type="ChEBI" id="CHEBI:58223"/>
        <dbReference type="ChEBI" id="CHEBI:58885"/>
        <dbReference type="EC" id="2.4.1.117"/>
    </reaction>
    <physiologicalReaction direction="left-to-right" evidence="12">
        <dbReference type="Rhea" id="RHEA:15402"/>
    </physiologicalReaction>
</comment>
<reference evidence="16" key="1">
    <citation type="journal article" date="2015" name="BMC Genomics">
        <title>Draft genome of a commonly misdiagnosed multidrug resistant pathogen Candida auris.</title>
        <authorList>
            <person name="Chatterjee S."/>
            <person name="Alampalli S.V."/>
            <person name="Nageshan R.K."/>
            <person name="Chettiar S.T."/>
            <person name="Joshi S."/>
            <person name="Tatu U.S."/>
        </authorList>
    </citation>
    <scope>NUCLEOTIDE SEQUENCE [LARGE SCALE GENOMIC DNA]</scope>
    <source>
        <strain evidence="16">6684</strain>
    </source>
</reference>
<dbReference type="EC" id="2.4.1.117" evidence="4"/>
<dbReference type="InterPro" id="IPR035518">
    <property type="entry name" value="DPG_synthase"/>
</dbReference>
<evidence type="ECO:0000259" key="14">
    <source>
        <dbReference type="Pfam" id="PF00535"/>
    </source>
</evidence>
<dbReference type="GO" id="GO:0006487">
    <property type="term" value="P:protein N-linked glycosylation"/>
    <property type="evidence" value="ECO:0007669"/>
    <property type="project" value="TreeGrafter"/>
</dbReference>
<comment type="similarity">
    <text evidence="3">Belongs to the glycosyltransferase 2 family.</text>
</comment>
<proteinExistence type="inferred from homology"/>
<evidence type="ECO:0000256" key="8">
    <source>
        <dbReference type="ARBA" id="ARBA00022824"/>
    </source>
</evidence>
<evidence type="ECO:0000313" key="15">
    <source>
        <dbReference type="EMBL" id="KNE00045.1"/>
    </source>
</evidence>
<dbReference type="Pfam" id="PF00535">
    <property type="entry name" value="Glycos_transf_2"/>
    <property type="match status" value="1"/>
</dbReference>
<protein>
    <recommendedName>
        <fullName evidence="4">dolichyl-phosphate beta-glucosyltransferase</fullName>
        <ecNumber evidence="4">2.4.1.117</ecNumber>
    </recommendedName>
</protein>
<dbReference type="PANTHER" id="PTHR10859:SF91">
    <property type="entry name" value="DOLICHYL-PHOSPHATE BETA-GLUCOSYLTRANSFERASE"/>
    <property type="match status" value="1"/>
</dbReference>
<dbReference type="SUPFAM" id="SSF53448">
    <property type="entry name" value="Nucleotide-diphospho-sugar transferases"/>
    <property type="match status" value="1"/>
</dbReference>
<feature type="transmembrane region" description="Helical" evidence="13">
    <location>
        <begin position="6"/>
        <end position="25"/>
    </location>
</feature>
<evidence type="ECO:0000256" key="12">
    <source>
        <dbReference type="ARBA" id="ARBA00045097"/>
    </source>
</evidence>
<keyword evidence="9" id="KW-0735">Signal-anchor</keyword>
<keyword evidence="10 13" id="KW-1133">Transmembrane helix</keyword>
<dbReference type="EMBL" id="LGST01000020">
    <property type="protein sequence ID" value="KNE00045.1"/>
    <property type="molecule type" value="Genomic_DNA"/>
</dbReference>
<evidence type="ECO:0000256" key="11">
    <source>
        <dbReference type="ARBA" id="ARBA00023136"/>
    </source>
</evidence>
<dbReference type="InterPro" id="IPR029044">
    <property type="entry name" value="Nucleotide-diphossugar_trans"/>
</dbReference>
<feature type="domain" description="Glycosyltransferase 2-like" evidence="14">
    <location>
        <begin position="70"/>
        <end position="245"/>
    </location>
</feature>
<evidence type="ECO:0000256" key="6">
    <source>
        <dbReference type="ARBA" id="ARBA00022679"/>
    </source>
</evidence>
<dbReference type="Gene3D" id="3.90.550.10">
    <property type="entry name" value="Spore Coat Polysaccharide Biosynthesis Protein SpsA, Chain A"/>
    <property type="match status" value="1"/>
</dbReference>
<evidence type="ECO:0000313" key="16">
    <source>
        <dbReference type="Proteomes" id="UP000037122"/>
    </source>
</evidence>
<comment type="subcellular location">
    <subcellularLocation>
        <location evidence="1">Endoplasmic reticulum membrane</location>
        <topology evidence="1">Single-pass membrane protein</topology>
    </subcellularLocation>
</comment>
<evidence type="ECO:0000256" key="9">
    <source>
        <dbReference type="ARBA" id="ARBA00022968"/>
    </source>
</evidence>
<dbReference type="AlphaFoldDB" id="A0A0L0P1A0"/>
<dbReference type="VEuPathDB" id="FungiDB:CJJ07_001544"/>
<keyword evidence="8" id="KW-0256">Endoplasmic reticulum</keyword>
<dbReference type="GO" id="GO:0005789">
    <property type="term" value="C:endoplasmic reticulum membrane"/>
    <property type="evidence" value="ECO:0007669"/>
    <property type="project" value="UniProtKB-SubCell"/>
</dbReference>
<evidence type="ECO:0000256" key="5">
    <source>
        <dbReference type="ARBA" id="ARBA00022676"/>
    </source>
</evidence>
<dbReference type="PANTHER" id="PTHR10859">
    <property type="entry name" value="GLYCOSYL TRANSFERASE"/>
    <property type="match status" value="1"/>
</dbReference>
<dbReference type="GO" id="GO:0004581">
    <property type="term" value="F:dolichyl-phosphate beta-glucosyltransferase activity"/>
    <property type="evidence" value="ECO:0007669"/>
    <property type="project" value="UniProtKB-EC"/>
</dbReference>
<evidence type="ECO:0000256" key="2">
    <source>
        <dbReference type="ARBA" id="ARBA00004922"/>
    </source>
</evidence>
<dbReference type="CDD" id="cd04188">
    <property type="entry name" value="DPG_synthase"/>
    <property type="match status" value="1"/>
</dbReference>
<sequence length="333" mass="36931">MSVAFYAVSTLFTALAIVYGLVILFSHQPRAALPKELLYATNDDQGMVHPLPEAINSSRAPKEAENVLLSVVVPCYNETSRLGRMVKEAVEYLDSHYSKQYEILVVDDGSSDGTAEYALELANSLKLAPHVMRVVKLQKNRGKGGAVRHGLLHGSGKFMLFADADGATQFSDVEKLLQNLQGQPSNKPAVAIGLRAHMVNTDAVVKRSFIRNFLMYGLHTLVFIFGIRKIQDTQCGFKMFNRPAVQLIFPHMHTERWIFDVEVLLLADLQNTPIAEIPVNWQEIDGSKVDLAKDSIQMAIDLVVTRLAYLLGVYALDECGHKRMMTGKPSKSG</sequence>
<evidence type="ECO:0000256" key="1">
    <source>
        <dbReference type="ARBA" id="ARBA00004389"/>
    </source>
</evidence>
<dbReference type="VEuPathDB" id="FungiDB:QG37_02990"/>
<keyword evidence="6" id="KW-0808">Transferase</keyword>
<dbReference type="VEuPathDB" id="FungiDB:CJJ09_002938"/>
<name>A0A0L0P1A0_CANAR</name>
<dbReference type="Proteomes" id="UP000037122">
    <property type="component" value="Unassembled WGS sequence"/>
</dbReference>
<keyword evidence="11 13" id="KW-0472">Membrane</keyword>
<accession>A0A0L0P1A0</accession>
<dbReference type="VEuPathDB" id="FungiDB:CJI96_0001365"/>
<comment type="caution">
    <text evidence="15">The sequence shown here is derived from an EMBL/GenBank/DDBJ whole genome shotgun (WGS) entry which is preliminary data.</text>
</comment>